<evidence type="ECO:0000313" key="1">
    <source>
        <dbReference type="EMBL" id="ORE19533.1"/>
    </source>
</evidence>
<dbReference type="Proteomes" id="UP000242381">
    <property type="component" value="Unassembled WGS sequence"/>
</dbReference>
<dbReference type="AlphaFoldDB" id="A0A1X0S5F4"/>
<proteinExistence type="predicted"/>
<sequence length="268" mass="30732">MSCKRELVVYRCFVNGCVQNASSPFNIWRRLENTHDYVLPKPMTTFIFPNWTAISKTIESVYKIQQPPIPIDPVTSPLSTIDDLMRHKIDRDAAEVKLRTLQLLKNEKKFAKVIAAFFNKLPLVLSDEDFNELSIPFGSKCCLSEKSGSLHRQLVYQSCNETNTFYPNSNTPGHLPQSSCISKSCGKTYSVIIMVEMLGRIFEEANLNSSNYWKLLSAFYHHPRKTKVSNISIFTPRLMQMPFLHLKPTWTKNDVMKAPRALCDLCTL</sequence>
<evidence type="ECO:0000313" key="2">
    <source>
        <dbReference type="Proteomes" id="UP000242381"/>
    </source>
</evidence>
<gene>
    <name evidence="1" type="ORF">BCV71DRAFT_234032</name>
</gene>
<dbReference type="EMBL" id="KV921309">
    <property type="protein sequence ID" value="ORE19533.1"/>
    <property type="molecule type" value="Genomic_DNA"/>
</dbReference>
<organism evidence="1 2">
    <name type="scientific">Rhizopus microsporus</name>
    <dbReference type="NCBI Taxonomy" id="58291"/>
    <lineage>
        <taxon>Eukaryota</taxon>
        <taxon>Fungi</taxon>
        <taxon>Fungi incertae sedis</taxon>
        <taxon>Mucoromycota</taxon>
        <taxon>Mucoromycotina</taxon>
        <taxon>Mucoromycetes</taxon>
        <taxon>Mucorales</taxon>
        <taxon>Mucorineae</taxon>
        <taxon>Rhizopodaceae</taxon>
        <taxon>Rhizopus</taxon>
    </lineage>
</organism>
<accession>A0A1X0S5F4</accession>
<name>A0A1X0S5F4_RHIZD</name>
<protein>
    <submittedName>
        <fullName evidence="1">Uncharacterized protein</fullName>
    </submittedName>
</protein>
<reference evidence="1 2" key="1">
    <citation type="journal article" date="2016" name="Proc. Natl. Acad. Sci. U.S.A.">
        <title>Lipid metabolic changes in an early divergent fungus govern the establishment of a mutualistic symbiosis with endobacteria.</title>
        <authorList>
            <person name="Lastovetsky O.A."/>
            <person name="Gaspar M.L."/>
            <person name="Mondo S.J."/>
            <person name="LaButti K.M."/>
            <person name="Sandor L."/>
            <person name="Grigoriev I.V."/>
            <person name="Henry S.A."/>
            <person name="Pawlowska T.E."/>
        </authorList>
    </citation>
    <scope>NUCLEOTIDE SEQUENCE [LARGE SCALE GENOMIC DNA]</scope>
    <source>
        <strain evidence="1 2">ATCC 11559</strain>
    </source>
</reference>